<keyword evidence="3" id="KW-1185">Reference proteome</keyword>
<dbReference type="RefSeq" id="WP_184001187.1">
    <property type="nucleotide sequence ID" value="NZ_BAABIF010000004.1"/>
</dbReference>
<dbReference type="Gene3D" id="3.10.620.30">
    <property type="match status" value="1"/>
</dbReference>
<dbReference type="InterPro" id="IPR038765">
    <property type="entry name" value="Papain-like_cys_pep_sf"/>
</dbReference>
<evidence type="ECO:0000313" key="2">
    <source>
        <dbReference type="EMBL" id="MBB5717413.1"/>
    </source>
</evidence>
<dbReference type="InterPro" id="IPR002931">
    <property type="entry name" value="Transglutaminase-like"/>
</dbReference>
<protein>
    <submittedName>
        <fullName evidence="2">Transglutaminase-like putative cysteine protease</fullName>
    </submittedName>
</protein>
<gene>
    <name evidence="2" type="ORF">FHR23_000320</name>
</gene>
<name>A0A840YUV2_9SPHN</name>
<dbReference type="Pfam" id="PF08379">
    <property type="entry name" value="Bact_transglu_N"/>
    <property type="match status" value="1"/>
</dbReference>
<comment type="caution">
    <text evidence="2">The sequence shown here is derived from an EMBL/GenBank/DDBJ whole genome shotgun (WGS) entry which is preliminary data.</text>
</comment>
<organism evidence="2 3">
    <name type="scientific">Stakelama sediminis</name>
    <dbReference type="NCBI Taxonomy" id="463200"/>
    <lineage>
        <taxon>Bacteria</taxon>
        <taxon>Pseudomonadati</taxon>
        <taxon>Pseudomonadota</taxon>
        <taxon>Alphaproteobacteria</taxon>
        <taxon>Sphingomonadales</taxon>
        <taxon>Sphingomonadaceae</taxon>
        <taxon>Stakelama</taxon>
    </lineage>
</organism>
<dbReference type="EMBL" id="JACIJI010000001">
    <property type="protein sequence ID" value="MBB5717413.1"/>
    <property type="molecule type" value="Genomic_DNA"/>
</dbReference>
<accession>A0A840YUV2</accession>
<dbReference type="Proteomes" id="UP000554342">
    <property type="component" value="Unassembled WGS sequence"/>
</dbReference>
<keyword evidence="2" id="KW-0645">Protease</keyword>
<dbReference type="GO" id="GO:0008233">
    <property type="term" value="F:peptidase activity"/>
    <property type="evidence" value="ECO:0007669"/>
    <property type="project" value="UniProtKB-KW"/>
</dbReference>
<dbReference type="AlphaFoldDB" id="A0A840YUV2"/>
<keyword evidence="2" id="KW-0378">Hydrolase</keyword>
<reference evidence="2 3" key="1">
    <citation type="submission" date="2020-08" db="EMBL/GenBank/DDBJ databases">
        <title>Genomic Encyclopedia of Type Strains, Phase IV (KMG-IV): sequencing the most valuable type-strain genomes for metagenomic binning, comparative biology and taxonomic classification.</title>
        <authorList>
            <person name="Goeker M."/>
        </authorList>
    </citation>
    <scope>NUCLEOTIDE SEQUENCE [LARGE SCALE GENOMIC DNA]</scope>
    <source>
        <strain evidence="2 3">DSM 27203</strain>
    </source>
</reference>
<evidence type="ECO:0000313" key="3">
    <source>
        <dbReference type="Proteomes" id="UP000554342"/>
    </source>
</evidence>
<dbReference type="InterPro" id="IPR013589">
    <property type="entry name" value="Bac_transglu_N"/>
</dbReference>
<dbReference type="GO" id="GO:0006508">
    <property type="term" value="P:proteolysis"/>
    <property type="evidence" value="ECO:0007669"/>
    <property type="project" value="UniProtKB-KW"/>
</dbReference>
<dbReference type="PANTHER" id="PTHR33490">
    <property type="entry name" value="BLR5614 PROTEIN-RELATED"/>
    <property type="match status" value="1"/>
</dbReference>
<evidence type="ECO:0000259" key="1">
    <source>
        <dbReference type="SMART" id="SM00460"/>
    </source>
</evidence>
<feature type="domain" description="Transglutaminase-like" evidence="1">
    <location>
        <begin position="159"/>
        <end position="223"/>
    </location>
</feature>
<dbReference type="SUPFAM" id="SSF54001">
    <property type="entry name" value="Cysteine proteinases"/>
    <property type="match status" value="1"/>
</dbReference>
<proteinExistence type="predicted"/>
<dbReference type="Pfam" id="PF01841">
    <property type="entry name" value="Transglut_core"/>
    <property type="match status" value="1"/>
</dbReference>
<sequence>MRISIDHQTRYRFEEPQARVVQLLHMRPCDTNHQTVVAWRVDIDCDARLRKHEDGFGNEVTMVYADGPLESITIEVTGEILTDNEAAGVVHGAPEPLPPALFLRQTARTRPDDAIRDYADGLNMEKDALGGLHALCSALCDRFEIVPVRPDHMQPVGETFATKSASPHELAELFCSIARTCGFPARFIAGYRVSETEKRMASLHAWAEAYIEDLGWVGFDPACGISPDERYVRVAAGLDASDTAASSGSRTGGGEEAMDVDIDAHMLGAGQH</sequence>
<dbReference type="SMART" id="SM00460">
    <property type="entry name" value="TGc"/>
    <property type="match status" value="1"/>
</dbReference>
<dbReference type="PANTHER" id="PTHR33490:SF6">
    <property type="entry name" value="SLL1049 PROTEIN"/>
    <property type="match status" value="1"/>
</dbReference>